<dbReference type="EMBL" id="ML179317">
    <property type="protein sequence ID" value="THU91065.1"/>
    <property type="molecule type" value="Genomic_DNA"/>
</dbReference>
<gene>
    <name evidence="2" type="ORF">K435DRAFT_244671</name>
</gene>
<evidence type="ECO:0000313" key="2">
    <source>
        <dbReference type="EMBL" id="THU91065.1"/>
    </source>
</evidence>
<proteinExistence type="predicted"/>
<keyword evidence="3" id="KW-1185">Reference proteome</keyword>
<reference evidence="2 3" key="1">
    <citation type="journal article" date="2019" name="Nat. Ecol. Evol.">
        <title>Megaphylogeny resolves global patterns of mushroom evolution.</title>
        <authorList>
            <person name="Varga T."/>
            <person name="Krizsan K."/>
            <person name="Foldi C."/>
            <person name="Dima B."/>
            <person name="Sanchez-Garcia M."/>
            <person name="Sanchez-Ramirez S."/>
            <person name="Szollosi G.J."/>
            <person name="Szarkandi J.G."/>
            <person name="Papp V."/>
            <person name="Albert L."/>
            <person name="Andreopoulos W."/>
            <person name="Angelini C."/>
            <person name="Antonin V."/>
            <person name="Barry K.W."/>
            <person name="Bougher N.L."/>
            <person name="Buchanan P."/>
            <person name="Buyck B."/>
            <person name="Bense V."/>
            <person name="Catcheside P."/>
            <person name="Chovatia M."/>
            <person name="Cooper J."/>
            <person name="Damon W."/>
            <person name="Desjardin D."/>
            <person name="Finy P."/>
            <person name="Geml J."/>
            <person name="Haridas S."/>
            <person name="Hughes K."/>
            <person name="Justo A."/>
            <person name="Karasinski D."/>
            <person name="Kautmanova I."/>
            <person name="Kiss B."/>
            <person name="Kocsube S."/>
            <person name="Kotiranta H."/>
            <person name="LaButti K.M."/>
            <person name="Lechner B.E."/>
            <person name="Liimatainen K."/>
            <person name="Lipzen A."/>
            <person name="Lukacs Z."/>
            <person name="Mihaltcheva S."/>
            <person name="Morgado L.N."/>
            <person name="Niskanen T."/>
            <person name="Noordeloos M.E."/>
            <person name="Ohm R.A."/>
            <person name="Ortiz-Santana B."/>
            <person name="Ovrebo C."/>
            <person name="Racz N."/>
            <person name="Riley R."/>
            <person name="Savchenko A."/>
            <person name="Shiryaev A."/>
            <person name="Soop K."/>
            <person name="Spirin V."/>
            <person name="Szebenyi C."/>
            <person name="Tomsovsky M."/>
            <person name="Tulloss R.E."/>
            <person name="Uehling J."/>
            <person name="Grigoriev I.V."/>
            <person name="Vagvolgyi C."/>
            <person name="Papp T."/>
            <person name="Martin F.M."/>
            <person name="Miettinen O."/>
            <person name="Hibbett D.S."/>
            <person name="Nagy L.G."/>
        </authorList>
    </citation>
    <scope>NUCLEOTIDE SEQUENCE [LARGE SCALE GENOMIC DNA]</scope>
    <source>
        <strain evidence="2 3">CBS 962.96</strain>
    </source>
</reference>
<dbReference type="Proteomes" id="UP000297245">
    <property type="component" value="Unassembled WGS sequence"/>
</dbReference>
<organism evidence="2 3">
    <name type="scientific">Dendrothele bispora (strain CBS 962.96)</name>
    <dbReference type="NCBI Taxonomy" id="1314807"/>
    <lineage>
        <taxon>Eukaryota</taxon>
        <taxon>Fungi</taxon>
        <taxon>Dikarya</taxon>
        <taxon>Basidiomycota</taxon>
        <taxon>Agaricomycotina</taxon>
        <taxon>Agaricomycetes</taxon>
        <taxon>Agaricomycetidae</taxon>
        <taxon>Agaricales</taxon>
        <taxon>Agaricales incertae sedis</taxon>
        <taxon>Dendrothele</taxon>
    </lineage>
</organism>
<dbReference type="AlphaFoldDB" id="A0A4V4HEG4"/>
<dbReference type="OrthoDB" id="3001418at2759"/>
<feature type="compositionally biased region" description="Polar residues" evidence="1">
    <location>
        <begin position="1"/>
        <end position="20"/>
    </location>
</feature>
<accession>A0A4V4HEG4</accession>
<evidence type="ECO:0000256" key="1">
    <source>
        <dbReference type="SAM" id="MobiDB-lite"/>
    </source>
</evidence>
<evidence type="ECO:0000313" key="3">
    <source>
        <dbReference type="Proteomes" id="UP000297245"/>
    </source>
</evidence>
<sequence>MAKPHSNVNHETSSRTSFHSEYSRYTDDTSSSMISRTTASASTSTIVGPGSLSGRAVLALGKVTLKGVERVIIARRLSTISSKFPHSNISGTKIKGLKDMYADLLEISRVDMYPNAVQNEAISLLLAQIGSFQTDFLVRALTAWNPVEVRLFLSLLIGIFAATM</sequence>
<protein>
    <submittedName>
        <fullName evidence="2">Uncharacterized protein</fullName>
    </submittedName>
</protein>
<name>A0A4V4HEG4_DENBC</name>
<feature type="region of interest" description="Disordered" evidence="1">
    <location>
        <begin position="1"/>
        <end position="23"/>
    </location>
</feature>